<dbReference type="Pfam" id="PF00788">
    <property type="entry name" value="RA"/>
    <property type="match status" value="1"/>
</dbReference>
<evidence type="ECO:0000313" key="4">
    <source>
        <dbReference type="EMBL" id="KAK7099392.1"/>
    </source>
</evidence>
<protein>
    <recommendedName>
        <fullName evidence="3">Ras-associating domain-containing protein</fullName>
    </recommendedName>
</protein>
<dbReference type="GO" id="GO:0007165">
    <property type="term" value="P:signal transduction"/>
    <property type="evidence" value="ECO:0007669"/>
    <property type="project" value="InterPro"/>
</dbReference>
<evidence type="ECO:0000256" key="1">
    <source>
        <dbReference type="SAM" id="Coils"/>
    </source>
</evidence>
<feature type="region of interest" description="Disordered" evidence="2">
    <location>
        <begin position="303"/>
        <end position="330"/>
    </location>
</feature>
<evidence type="ECO:0000256" key="2">
    <source>
        <dbReference type="SAM" id="MobiDB-lite"/>
    </source>
</evidence>
<dbReference type="CDD" id="cd16123">
    <property type="entry name" value="RA_RASSF7_like"/>
    <property type="match status" value="1"/>
</dbReference>
<feature type="coiled-coil region" evidence="1">
    <location>
        <begin position="139"/>
        <end position="166"/>
    </location>
</feature>
<gene>
    <name evidence="4" type="ORF">V1264_003535</name>
</gene>
<comment type="caution">
    <text evidence="4">The sequence shown here is derived from an EMBL/GenBank/DDBJ whole genome shotgun (WGS) entry which is preliminary data.</text>
</comment>
<proteinExistence type="predicted"/>
<dbReference type="PANTHER" id="PTHR15286:SF1">
    <property type="entry name" value="FI07216P"/>
    <property type="match status" value="1"/>
</dbReference>
<sequence length="1180" mass="130954">MASDAWPEDIPIWIDSTQKWMTGLTRRTTCDDVIYALLYARGLLDTDSTDNYAVFERWRAVERPLQGRTKIVKVWSAWGVEQPNVQLLVQRLDDYFMPPEGARTRRRHRRANRQRDRHATHCRCAGRSPCAKCGRTRAVDQLSRHLVRQEQRLQDITRRVHDTDRQIALHEAKQHARRVQEDGRNYVQDSYLFHHGSHSDNSSCGSGGEDSLDSVLLAVGEGDLEAYLNLCEGLHDVDQRLQHAQHTQKALVQEIETEARSTENVDTFTGNLQGRSNPEHFLSGKSHTHVVDVNYQGHFHPGKGHKFNQIQTHQGHSAHPQDSSEDGGVGSDAQVEALHVKVTRAVAANVLQQQQELDVARELQLWEARARDRDRQIRQLQHQLDRCQGEEEELQKKRLFVTLPNAEGGQCVGGPWNVDSVNSICDGVGVNVDSVNSVCDGVGVNGDSVNSICDGVGVNDYENRQQAGPFVSWKSRADSSVTGDTENTPVDMEEMHAMDRRNSPQNCDFFVSDTKCVSSPRTSYSTVKLDSEGAEGFHNEYHPRSLDTGPVFPRLRSRSTDGGHRSKPPVPQPRSSNGSKSNLQLTGLKPRSSSDSGWQSKGVDSMVPQQVSGYPPELIKGSMLENSHPGGSDGVPELSQEHLLQQRPSGPQNSIENVDSVHRRHQLLMSSSSTFHRNLANDFPHSQAAYPSFPGQHLELYESSKDDSGVASSDSSTDSGMLLFDAAANTDTIGQGNRPAPVSSHPDSFLDVSVSYTGFDQISEENVSYDGFDKIGYAGDENLSYSGFDRVGYAGNKSVRYSDLDKGCYADDENMSYSAFDKVGYAGDGSVSYNGFDKTGENVSGGRGEHARSYEGDGYVTDGGCEAKQTGESNDVEESARYGEGDTTANPQHFFNHDSTSFFPRLPSSRHNAFSFEDCDSEQQTFSEQKFDRLPRDGFHHSFEMTAETHTYLNPKPVVPHMHRNNFAGSVVDTRNTSQCSETSDNFESQSLVLPKQEKNTDFLSSSSEDVQTWSDSNDLKEGTHHLNGITQLHSHSNFGARDTQIQKWSLPSQHNTFDRHTDSVTSGPHNTSDRLTDSVTYGPRGTHKWSESSEDFNDTVPIIVTDGQRPSHHPVSIISSGKHKGHRSDPAQSRAKTVRFAENMTSWAWCARYDDDDADSSDDTGLSSLPADDALETLV</sequence>
<feature type="region of interest" description="Disordered" evidence="2">
    <location>
        <begin position="1160"/>
        <end position="1180"/>
    </location>
</feature>
<dbReference type="PANTHER" id="PTHR15286">
    <property type="entry name" value="RAS-ASSOCIATING DOMAIN CONTAINING PROTEIN"/>
    <property type="match status" value="1"/>
</dbReference>
<feature type="region of interest" description="Disordered" evidence="2">
    <location>
        <begin position="858"/>
        <end position="901"/>
    </location>
</feature>
<accession>A0AAN9G8Z4</accession>
<dbReference type="InterPro" id="IPR033593">
    <property type="entry name" value="N-RASSF"/>
</dbReference>
<feature type="domain" description="Ras-associating" evidence="3">
    <location>
        <begin position="24"/>
        <end position="94"/>
    </location>
</feature>
<organism evidence="4 5">
    <name type="scientific">Littorina saxatilis</name>
    <dbReference type="NCBI Taxonomy" id="31220"/>
    <lineage>
        <taxon>Eukaryota</taxon>
        <taxon>Metazoa</taxon>
        <taxon>Spiralia</taxon>
        <taxon>Lophotrochozoa</taxon>
        <taxon>Mollusca</taxon>
        <taxon>Gastropoda</taxon>
        <taxon>Caenogastropoda</taxon>
        <taxon>Littorinimorpha</taxon>
        <taxon>Littorinoidea</taxon>
        <taxon>Littorinidae</taxon>
        <taxon>Littorina</taxon>
    </lineage>
</organism>
<dbReference type="InterPro" id="IPR029071">
    <property type="entry name" value="Ubiquitin-like_domsf"/>
</dbReference>
<feature type="region of interest" description="Disordered" evidence="2">
    <location>
        <begin position="535"/>
        <end position="637"/>
    </location>
</feature>
<feature type="region of interest" description="Disordered" evidence="2">
    <location>
        <begin position="1055"/>
        <end position="1094"/>
    </location>
</feature>
<keyword evidence="5" id="KW-1185">Reference proteome</keyword>
<dbReference type="AlphaFoldDB" id="A0AAN9G8Z4"/>
<feature type="region of interest" description="Disordered" evidence="2">
    <location>
        <begin position="1106"/>
        <end position="1134"/>
    </location>
</feature>
<feature type="compositionally biased region" description="Polar residues" evidence="2">
    <location>
        <begin position="887"/>
        <end position="901"/>
    </location>
</feature>
<dbReference type="EMBL" id="JBAMIC010000012">
    <property type="protein sequence ID" value="KAK7099392.1"/>
    <property type="molecule type" value="Genomic_DNA"/>
</dbReference>
<feature type="coiled-coil region" evidence="1">
    <location>
        <begin position="363"/>
        <end position="397"/>
    </location>
</feature>
<dbReference type="SUPFAM" id="SSF54236">
    <property type="entry name" value="Ubiquitin-like"/>
    <property type="match status" value="1"/>
</dbReference>
<dbReference type="Gene3D" id="3.10.20.90">
    <property type="entry name" value="Phosphatidylinositol 3-kinase Catalytic Subunit, Chain A, domain 1"/>
    <property type="match status" value="1"/>
</dbReference>
<name>A0AAN9G8Z4_9CAEN</name>
<evidence type="ECO:0000259" key="3">
    <source>
        <dbReference type="PROSITE" id="PS50200"/>
    </source>
</evidence>
<evidence type="ECO:0000313" key="5">
    <source>
        <dbReference type="Proteomes" id="UP001374579"/>
    </source>
</evidence>
<feature type="compositionally biased region" description="Basic and acidic residues" evidence="2">
    <location>
        <begin position="535"/>
        <end position="545"/>
    </location>
</feature>
<dbReference type="PROSITE" id="PS50200">
    <property type="entry name" value="RA"/>
    <property type="match status" value="1"/>
</dbReference>
<dbReference type="Proteomes" id="UP001374579">
    <property type="component" value="Unassembled WGS sequence"/>
</dbReference>
<feature type="compositionally biased region" description="Polar residues" evidence="2">
    <location>
        <begin position="573"/>
        <end position="599"/>
    </location>
</feature>
<keyword evidence="1" id="KW-0175">Coiled coil</keyword>
<reference evidence="4 5" key="1">
    <citation type="submission" date="2024-02" db="EMBL/GenBank/DDBJ databases">
        <title>Chromosome-scale genome assembly of the rough periwinkle Littorina saxatilis.</title>
        <authorList>
            <person name="De Jode A."/>
            <person name="Faria R."/>
            <person name="Formenti G."/>
            <person name="Sims Y."/>
            <person name="Smith T.P."/>
            <person name="Tracey A."/>
            <person name="Wood J.M.D."/>
            <person name="Zagrodzka Z.B."/>
            <person name="Johannesson K."/>
            <person name="Butlin R.K."/>
            <person name="Leder E.H."/>
        </authorList>
    </citation>
    <scope>NUCLEOTIDE SEQUENCE [LARGE SCALE GENOMIC DNA]</scope>
    <source>
        <strain evidence="4">Snail1</strain>
        <tissue evidence="4">Muscle</tissue>
    </source>
</reference>
<dbReference type="InterPro" id="IPR000159">
    <property type="entry name" value="RA_dom"/>
</dbReference>